<evidence type="ECO:0000256" key="4">
    <source>
        <dbReference type="ARBA" id="ARBA00023065"/>
    </source>
</evidence>
<keyword evidence="6" id="KW-0139">CF(1)</keyword>
<evidence type="ECO:0000256" key="6">
    <source>
        <dbReference type="ARBA" id="ARBA00023196"/>
    </source>
</evidence>
<dbReference type="InterPro" id="IPR001469">
    <property type="entry name" value="ATP_synth_F1_dsu/esu"/>
</dbReference>
<dbReference type="Proteomes" id="UP000177177">
    <property type="component" value="Unassembled WGS sequence"/>
</dbReference>
<dbReference type="InterPro" id="IPR020546">
    <property type="entry name" value="ATP_synth_F1_dsu/esu_N"/>
</dbReference>
<feature type="domain" description="ATP synthase F1 complex delta/epsilon subunit N-terminal" evidence="7">
    <location>
        <begin position="1"/>
        <end position="79"/>
    </location>
</feature>
<accession>A0A1G2L042</accession>
<evidence type="ECO:0000256" key="3">
    <source>
        <dbReference type="ARBA" id="ARBA00022448"/>
    </source>
</evidence>
<dbReference type="CDD" id="cd12152">
    <property type="entry name" value="F1-ATPase_delta"/>
    <property type="match status" value="1"/>
</dbReference>
<evidence type="ECO:0000313" key="9">
    <source>
        <dbReference type="Proteomes" id="UP000177177"/>
    </source>
</evidence>
<reference evidence="8 9" key="1">
    <citation type="journal article" date="2016" name="Nat. Commun.">
        <title>Thousands of microbial genomes shed light on interconnected biogeochemical processes in an aquifer system.</title>
        <authorList>
            <person name="Anantharaman K."/>
            <person name="Brown C.T."/>
            <person name="Hug L.A."/>
            <person name="Sharon I."/>
            <person name="Castelle C.J."/>
            <person name="Probst A.J."/>
            <person name="Thomas B.C."/>
            <person name="Singh A."/>
            <person name="Wilkins M.J."/>
            <person name="Karaoz U."/>
            <person name="Brodie E.L."/>
            <person name="Williams K.H."/>
            <person name="Hubbard S.S."/>
            <person name="Banfield J.F."/>
        </authorList>
    </citation>
    <scope>NUCLEOTIDE SEQUENCE [LARGE SCALE GENOMIC DNA]</scope>
</reference>
<dbReference type="AlphaFoldDB" id="A0A1G2L042"/>
<comment type="caution">
    <text evidence="8">The sequence shown here is derived from an EMBL/GenBank/DDBJ whole genome shotgun (WGS) entry which is preliminary data.</text>
</comment>
<comment type="subcellular location">
    <subcellularLocation>
        <location evidence="1">Endomembrane system</location>
        <topology evidence="1">Peripheral membrane protein</topology>
    </subcellularLocation>
</comment>
<evidence type="ECO:0000256" key="2">
    <source>
        <dbReference type="ARBA" id="ARBA00005712"/>
    </source>
</evidence>
<keyword evidence="6" id="KW-0066">ATP synthesis</keyword>
<comment type="similarity">
    <text evidence="2">Belongs to the ATPase epsilon chain family.</text>
</comment>
<sequence length="80" mass="8973">MNVAIHSIRGTRWQGTAEKLICRTPQGQITVLDHHIPMITRLEGPDLRIVDKNNESVTISLISGFLEVRPDSDARILAEQ</sequence>
<protein>
    <recommendedName>
        <fullName evidence="7">ATP synthase F1 complex delta/epsilon subunit N-terminal domain-containing protein</fullName>
    </recommendedName>
</protein>
<dbReference type="GO" id="GO:0046933">
    <property type="term" value="F:proton-transporting ATP synthase activity, rotational mechanism"/>
    <property type="evidence" value="ECO:0007669"/>
    <property type="project" value="InterPro"/>
</dbReference>
<dbReference type="GO" id="GO:0012505">
    <property type="term" value="C:endomembrane system"/>
    <property type="evidence" value="ECO:0007669"/>
    <property type="project" value="UniProtKB-SubCell"/>
</dbReference>
<organism evidence="8 9">
    <name type="scientific">Candidatus Sungbacteria bacterium RIFCSPHIGHO2_02_FULL_53_17</name>
    <dbReference type="NCBI Taxonomy" id="1802275"/>
    <lineage>
        <taxon>Bacteria</taxon>
        <taxon>Candidatus Sungiibacteriota</taxon>
    </lineage>
</organism>
<evidence type="ECO:0000313" key="8">
    <source>
        <dbReference type="EMBL" id="OHA04121.1"/>
    </source>
</evidence>
<dbReference type="Gene3D" id="2.60.15.10">
    <property type="entry name" value="F0F1 ATP synthase delta/epsilon subunit, N-terminal"/>
    <property type="match status" value="1"/>
</dbReference>
<keyword evidence="3" id="KW-0813">Transport</keyword>
<evidence type="ECO:0000256" key="5">
    <source>
        <dbReference type="ARBA" id="ARBA00023136"/>
    </source>
</evidence>
<dbReference type="EMBL" id="MHQN01000004">
    <property type="protein sequence ID" value="OHA04121.1"/>
    <property type="molecule type" value="Genomic_DNA"/>
</dbReference>
<name>A0A1G2L042_9BACT</name>
<dbReference type="SUPFAM" id="SSF51344">
    <property type="entry name" value="Epsilon subunit of F1F0-ATP synthase N-terminal domain"/>
    <property type="match status" value="1"/>
</dbReference>
<dbReference type="InterPro" id="IPR036771">
    <property type="entry name" value="ATPsynth_dsu/esu_N"/>
</dbReference>
<keyword evidence="5" id="KW-0472">Membrane</keyword>
<dbReference type="GO" id="GO:0045259">
    <property type="term" value="C:proton-transporting ATP synthase complex"/>
    <property type="evidence" value="ECO:0007669"/>
    <property type="project" value="UniProtKB-KW"/>
</dbReference>
<dbReference type="Pfam" id="PF02823">
    <property type="entry name" value="ATP-synt_DE_N"/>
    <property type="match status" value="1"/>
</dbReference>
<keyword evidence="4" id="KW-0406">Ion transport</keyword>
<proteinExistence type="inferred from homology"/>
<evidence type="ECO:0000259" key="7">
    <source>
        <dbReference type="Pfam" id="PF02823"/>
    </source>
</evidence>
<evidence type="ECO:0000256" key="1">
    <source>
        <dbReference type="ARBA" id="ARBA00004184"/>
    </source>
</evidence>
<gene>
    <name evidence="8" type="ORF">A3C92_04115</name>
</gene>